<dbReference type="Pfam" id="PF02567">
    <property type="entry name" value="PhzC-PhzF"/>
    <property type="match status" value="1"/>
</dbReference>
<gene>
    <name evidence="1" type="ORF">AB3X52_05245</name>
</gene>
<name>A0ABV3SVY8_9ACTN</name>
<keyword evidence="2" id="KW-1185">Reference proteome</keyword>
<dbReference type="PANTHER" id="PTHR13774:SF32">
    <property type="entry name" value="ANTISENSE-ENHANCING SEQUENCE 1"/>
    <property type="match status" value="1"/>
</dbReference>
<protein>
    <submittedName>
        <fullName evidence="1">PhzF family phenazine biosynthesis protein</fullName>
    </submittedName>
</protein>
<sequence>MSEHAFRQVDVFSAEPLLGNPVAVVHDADDLSEEQMAAFARWTNLSETTFLLAPTEPGADYRLRIFTPSAELPFAGHPTLGSAHAWLEAGGTGHAAGGEVVQECGVGLVRLRRAHGRLAFAAPDLLRSGPVAEEDLARIAAGLRIPREEIVAAQWVDNGPGWVGVMLHDAAAVLAVVPDPVALGDLAVGVVGVYPEGDPLVDGAIEVRAFVGGLGVDEDPVTGSLNAGIAQWLAGDVLPASYVASQGTALGRRGRVHVETADDGTIWVGGETRTTVLGTVAL</sequence>
<reference evidence="1 2" key="1">
    <citation type="submission" date="2024-07" db="EMBL/GenBank/DDBJ databases">
        <authorList>
            <person name="Lee S."/>
            <person name="Kang M."/>
        </authorList>
    </citation>
    <scope>NUCLEOTIDE SEQUENCE [LARGE SCALE GENOMIC DNA]</scope>
    <source>
        <strain evidence="1 2">DS6</strain>
    </source>
</reference>
<dbReference type="EMBL" id="JBFPJR010000006">
    <property type="protein sequence ID" value="MEX0427018.1"/>
    <property type="molecule type" value="Genomic_DNA"/>
</dbReference>
<proteinExistence type="predicted"/>
<dbReference type="InterPro" id="IPR003719">
    <property type="entry name" value="Phenazine_PhzF-like"/>
</dbReference>
<evidence type="ECO:0000313" key="2">
    <source>
        <dbReference type="Proteomes" id="UP001556631"/>
    </source>
</evidence>
<dbReference type="Gene3D" id="3.10.310.10">
    <property type="entry name" value="Diaminopimelate Epimerase, Chain A, domain 1"/>
    <property type="match status" value="2"/>
</dbReference>
<dbReference type="PANTHER" id="PTHR13774">
    <property type="entry name" value="PHENAZINE BIOSYNTHESIS PROTEIN"/>
    <property type="match status" value="1"/>
</dbReference>
<dbReference type="NCBIfam" id="TIGR00654">
    <property type="entry name" value="PhzF_family"/>
    <property type="match status" value="1"/>
</dbReference>
<dbReference type="RefSeq" id="WP_367991997.1">
    <property type="nucleotide sequence ID" value="NZ_JBFPJR010000006.1"/>
</dbReference>
<organism evidence="1 2">
    <name type="scientific">Nocardioides eburneus</name>
    <dbReference type="NCBI Taxonomy" id="3231482"/>
    <lineage>
        <taxon>Bacteria</taxon>
        <taxon>Bacillati</taxon>
        <taxon>Actinomycetota</taxon>
        <taxon>Actinomycetes</taxon>
        <taxon>Propionibacteriales</taxon>
        <taxon>Nocardioidaceae</taxon>
        <taxon>Nocardioides</taxon>
    </lineage>
</organism>
<dbReference type="Proteomes" id="UP001556631">
    <property type="component" value="Unassembled WGS sequence"/>
</dbReference>
<accession>A0ABV3SVY8</accession>
<comment type="caution">
    <text evidence="1">The sequence shown here is derived from an EMBL/GenBank/DDBJ whole genome shotgun (WGS) entry which is preliminary data.</text>
</comment>
<evidence type="ECO:0000313" key="1">
    <source>
        <dbReference type="EMBL" id="MEX0427018.1"/>
    </source>
</evidence>
<dbReference type="SUPFAM" id="SSF54506">
    <property type="entry name" value="Diaminopimelate epimerase-like"/>
    <property type="match status" value="1"/>
</dbReference>
<dbReference type="PIRSF" id="PIRSF016184">
    <property type="entry name" value="PhzC_PhzF"/>
    <property type="match status" value="1"/>
</dbReference>